<dbReference type="Proteomes" id="UP000886893">
    <property type="component" value="Unassembled WGS sequence"/>
</dbReference>
<dbReference type="SUPFAM" id="SSF116965">
    <property type="entry name" value="Hypothetical protein MPN330"/>
    <property type="match status" value="1"/>
</dbReference>
<proteinExistence type="predicted"/>
<keyword evidence="1" id="KW-0175">Coiled coil</keyword>
<evidence type="ECO:0000313" key="2">
    <source>
        <dbReference type="EMBL" id="HIT17111.1"/>
    </source>
</evidence>
<accession>A0A9D1KB78</accession>
<evidence type="ECO:0000313" key="3">
    <source>
        <dbReference type="Proteomes" id="UP000886893"/>
    </source>
</evidence>
<comment type="caution">
    <text evidence="2">The sequence shown here is derived from an EMBL/GenBank/DDBJ whole genome shotgun (WGS) entry which is preliminary data.</text>
</comment>
<reference evidence="2" key="2">
    <citation type="journal article" date="2021" name="PeerJ">
        <title>Extensive microbial diversity within the chicken gut microbiome revealed by metagenomics and culture.</title>
        <authorList>
            <person name="Gilroy R."/>
            <person name="Ravi A."/>
            <person name="Getino M."/>
            <person name="Pursley I."/>
            <person name="Horton D.L."/>
            <person name="Alikhan N.F."/>
            <person name="Baker D."/>
            <person name="Gharbi K."/>
            <person name="Hall N."/>
            <person name="Watson M."/>
            <person name="Adriaenssens E.M."/>
            <person name="Foster-Nyarko E."/>
            <person name="Jarju S."/>
            <person name="Secka A."/>
            <person name="Antonio M."/>
            <person name="Oren A."/>
            <person name="Chaudhuri R.R."/>
            <person name="La Ragione R."/>
            <person name="Hildebrand F."/>
            <person name="Pallen M.J."/>
        </authorList>
    </citation>
    <scope>NUCLEOTIDE SEQUENCE</scope>
    <source>
        <strain evidence="2">14508</strain>
    </source>
</reference>
<evidence type="ECO:0000256" key="1">
    <source>
        <dbReference type="SAM" id="Coils"/>
    </source>
</evidence>
<feature type="coiled-coil region" evidence="1">
    <location>
        <begin position="270"/>
        <end position="297"/>
    </location>
</feature>
<reference evidence="2" key="1">
    <citation type="submission" date="2020-10" db="EMBL/GenBank/DDBJ databases">
        <authorList>
            <person name="Gilroy R."/>
        </authorList>
    </citation>
    <scope>NUCLEOTIDE SEQUENCE</scope>
    <source>
        <strain evidence="2">14508</strain>
    </source>
</reference>
<organism evidence="2 3">
    <name type="scientific">Candidatus Caccosoma faecigallinarum</name>
    <dbReference type="NCBI Taxonomy" id="2840720"/>
    <lineage>
        <taxon>Bacteria</taxon>
        <taxon>Bacillati</taxon>
        <taxon>Bacillota</taxon>
        <taxon>Bacillota incertae sedis</taxon>
        <taxon>Candidatus Caccosoma</taxon>
    </lineage>
</organism>
<dbReference type="EMBL" id="DVKI01000056">
    <property type="protein sequence ID" value="HIT17111.1"/>
    <property type="molecule type" value="Genomic_DNA"/>
</dbReference>
<name>A0A9D1KB78_9FIRM</name>
<sequence>MIEKLIEKLNKENQQELSLKIKRQEKLNEQEILKVLETLKTFNASKEILALLNQYEDAFPKQYYQLMQFRINALLDLKQYEEAKRKVLNELEMPYIPSDFEIFLKDCLKEIDFYLNEDKFTLQVKDLQRLDQLDDAHLLIILPQLKNFNLYPYLDKIQTLFLRQDIQDMSKSLLLATLSDLKIDYEFAVFKNNVQYLIHPIELKDLREYPSFQYLQNLIQQKANEFEMSDYTNFKQLIETYLLNLYPQDLSFKECDHLFYGTVKVFHELKKEQELLKDEYLNHLEKYSSEVEKYYQNVMDLLKSF</sequence>
<protein>
    <submittedName>
        <fullName evidence="2">DUF3196 family protein</fullName>
    </submittedName>
</protein>
<gene>
    <name evidence="2" type="ORF">IAD04_01865</name>
</gene>
<dbReference type="AlphaFoldDB" id="A0A9D1KB78"/>